<proteinExistence type="predicted"/>
<evidence type="ECO:0008006" key="3">
    <source>
        <dbReference type="Google" id="ProtNLM"/>
    </source>
</evidence>
<dbReference type="RefSeq" id="WP_216252148.1">
    <property type="nucleotide sequence ID" value="NZ_JAZHFS010000013.1"/>
</dbReference>
<dbReference type="EMBL" id="JAZHFS010000013">
    <property type="protein sequence ID" value="MEF2113451.1"/>
    <property type="molecule type" value="Genomic_DNA"/>
</dbReference>
<keyword evidence="2" id="KW-1185">Reference proteome</keyword>
<sequence length="63" mass="7233">MFCNLNLKPGVRVEFKQNKRDKMGSHGTVVKEYPFFIVIDLGKYKVSANKASLICGDERLERI</sequence>
<accession>A0ABU7URB0</accession>
<protein>
    <recommendedName>
        <fullName evidence="3">KOW motif-containing protein</fullName>
    </recommendedName>
</protein>
<comment type="caution">
    <text evidence="1">The sequence shown here is derived from an EMBL/GenBank/DDBJ whole genome shotgun (WGS) entry which is preliminary data.</text>
</comment>
<evidence type="ECO:0000313" key="1">
    <source>
        <dbReference type="EMBL" id="MEF2113451.1"/>
    </source>
</evidence>
<organism evidence="1 2">
    <name type="scientific">Clostridium frigoriphilum</name>
    <dbReference type="NCBI Taxonomy" id="443253"/>
    <lineage>
        <taxon>Bacteria</taxon>
        <taxon>Bacillati</taxon>
        <taxon>Bacillota</taxon>
        <taxon>Clostridia</taxon>
        <taxon>Eubacteriales</taxon>
        <taxon>Clostridiaceae</taxon>
        <taxon>Clostridium</taxon>
    </lineage>
</organism>
<name>A0ABU7URB0_9CLOT</name>
<dbReference type="Proteomes" id="UP001498469">
    <property type="component" value="Unassembled WGS sequence"/>
</dbReference>
<gene>
    <name evidence="1" type="ORF">SJI18_14170</name>
</gene>
<evidence type="ECO:0000313" key="2">
    <source>
        <dbReference type="Proteomes" id="UP001498469"/>
    </source>
</evidence>
<reference evidence="1 2" key="1">
    <citation type="submission" date="2023-11" db="EMBL/GenBank/DDBJ databases">
        <title>Draft genome sequence of a psychrophilic Clostridium strain from permafrost water brine.</title>
        <authorList>
            <person name="Shcherbakova V.A."/>
            <person name="Trubitsyn V.E."/>
            <person name="Zakharyuk A.G."/>
        </authorList>
    </citation>
    <scope>NUCLEOTIDE SEQUENCE [LARGE SCALE GENOMIC DNA]</scope>
    <source>
        <strain evidence="1 2">14F</strain>
    </source>
</reference>